<organism evidence="2 3">
    <name type="scientific">Flavivirga eckloniae</name>
    <dbReference type="NCBI Taxonomy" id="1803846"/>
    <lineage>
        <taxon>Bacteria</taxon>
        <taxon>Pseudomonadati</taxon>
        <taxon>Bacteroidota</taxon>
        <taxon>Flavobacteriia</taxon>
        <taxon>Flavobacteriales</taxon>
        <taxon>Flavobacteriaceae</taxon>
        <taxon>Flavivirga</taxon>
    </lineage>
</organism>
<reference evidence="2 3" key="1">
    <citation type="submission" date="2018-01" db="EMBL/GenBank/DDBJ databases">
        <title>Complete genome sequence of Flavivirga eckloniae ECD14 isolated from seaweed Ecklonia cava.</title>
        <authorList>
            <person name="Lee J.H."/>
            <person name="Baik K.S."/>
            <person name="Seong C.N."/>
        </authorList>
    </citation>
    <scope>NUCLEOTIDE SEQUENCE [LARGE SCALE GENOMIC DNA]</scope>
    <source>
        <strain evidence="2 3">ECD14</strain>
    </source>
</reference>
<dbReference type="KEGG" id="fek:C1H87_02305"/>
<evidence type="ECO:0008006" key="4">
    <source>
        <dbReference type="Google" id="ProtNLM"/>
    </source>
</evidence>
<feature type="transmembrane region" description="Helical" evidence="1">
    <location>
        <begin position="98"/>
        <end position="117"/>
    </location>
</feature>
<protein>
    <recommendedName>
        <fullName evidence="4">Cytochrome b561 bacterial/Ni-hydrogenase domain-containing protein</fullName>
    </recommendedName>
</protein>
<dbReference type="RefSeq" id="WP_102754271.1">
    <property type="nucleotide sequence ID" value="NZ_CP025791.1"/>
</dbReference>
<keyword evidence="1" id="KW-0812">Transmembrane</keyword>
<dbReference type="OrthoDB" id="978704at2"/>
<accession>A0A2K9PKL8</accession>
<dbReference type="AlphaFoldDB" id="A0A2K9PKL8"/>
<evidence type="ECO:0000256" key="1">
    <source>
        <dbReference type="SAM" id="Phobius"/>
    </source>
</evidence>
<gene>
    <name evidence="2" type="ORF">C1H87_02305</name>
</gene>
<dbReference type="EMBL" id="CP025791">
    <property type="protein sequence ID" value="AUP77611.1"/>
    <property type="molecule type" value="Genomic_DNA"/>
</dbReference>
<feature type="transmembrane region" description="Helical" evidence="1">
    <location>
        <begin position="7"/>
        <end position="24"/>
    </location>
</feature>
<keyword evidence="1" id="KW-0472">Membrane</keyword>
<proteinExistence type="predicted"/>
<evidence type="ECO:0000313" key="2">
    <source>
        <dbReference type="EMBL" id="AUP77611.1"/>
    </source>
</evidence>
<sequence>MVTSNKSTILGVAFLALFFLQYFLQLEWNWLLENQQDEMYKRWSGLAIALLITCQWLLTVTRVINKWRPYSIKMATMHKWLGALSPVFFYAHSMHLGYGYLLLLSYVFLSNALLGYINLDVIKNNSDWLFKGWMIAHVAFSIIVSILMFFHIGAVFYYK</sequence>
<keyword evidence="3" id="KW-1185">Reference proteome</keyword>
<feature type="transmembrane region" description="Helical" evidence="1">
    <location>
        <begin position="138"/>
        <end position="158"/>
    </location>
</feature>
<name>A0A2K9PKL8_9FLAO</name>
<keyword evidence="1" id="KW-1133">Transmembrane helix</keyword>
<dbReference type="Proteomes" id="UP000235826">
    <property type="component" value="Chromosome"/>
</dbReference>
<feature type="transmembrane region" description="Helical" evidence="1">
    <location>
        <begin position="44"/>
        <end position="64"/>
    </location>
</feature>
<evidence type="ECO:0000313" key="3">
    <source>
        <dbReference type="Proteomes" id="UP000235826"/>
    </source>
</evidence>